<evidence type="ECO:0000313" key="1">
    <source>
        <dbReference type="EMBL" id="KAA9133739.1"/>
    </source>
</evidence>
<dbReference type="AlphaFoldDB" id="A0A5N0TK85"/>
<sequence>MIHIPCISTYERIGAGCYVLGEHRVDCRGVVLDGGRLTACTGCLPQPATHGLVCESCWSRYRAALDVAVDHITHMRSIERGPMPVGPKVQTGRPGSKVIVPVSWLDADEAWTALCDVARWVDPLGFLETQAGGTTAYGFGSRDSIEHVRDRVALAVDLLRLADLDVVRRDRSAKLAIRFYRLMQALMFRYPTEEHAHTVAYATCRECGNRTLERRPPLRYEDPITVRCIHPGCGAVFHPALVDYDLATYRQQLETELTSSGGVS</sequence>
<protein>
    <submittedName>
        <fullName evidence="1">Uncharacterized protein</fullName>
    </submittedName>
</protein>
<dbReference type="RefSeq" id="WP_150893047.1">
    <property type="nucleotide sequence ID" value="NZ_VYUY01000009.1"/>
</dbReference>
<reference evidence="2" key="1">
    <citation type="submission" date="2019-09" db="EMBL/GenBank/DDBJ databases">
        <title>Mumia zhuanghuii sp. nov. isolated from the intestinal contents of plateau pika (Ochotona curzoniae) in the Qinghai-Tibet plateau of China.</title>
        <authorList>
            <person name="Tian Z."/>
        </authorList>
    </citation>
    <scope>NUCLEOTIDE SEQUENCE [LARGE SCALE GENOMIC DNA]</scope>
    <source>
        <strain evidence="2">L-033</strain>
    </source>
</reference>
<proteinExistence type="predicted"/>
<dbReference type="EMBL" id="VYUY01000009">
    <property type="protein sequence ID" value="KAA9133739.1"/>
    <property type="molecule type" value="Genomic_DNA"/>
</dbReference>
<gene>
    <name evidence="1" type="ORF">F6B40_08275</name>
</gene>
<dbReference type="Proteomes" id="UP000326838">
    <property type="component" value="Unassembled WGS sequence"/>
</dbReference>
<name>A0A5N0TK85_9MICO</name>
<comment type="caution">
    <text evidence="1">The sequence shown here is derived from an EMBL/GenBank/DDBJ whole genome shotgun (WGS) entry which is preliminary data.</text>
</comment>
<accession>A0A5N0TK85</accession>
<organism evidence="1 2">
    <name type="scientific">Microbacterium caowuchunii</name>
    <dbReference type="NCBI Taxonomy" id="2614638"/>
    <lineage>
        <taxon>Bacteria</taxon>
        <taxon>Bacillati</taxon>
        <taxon>Actinomycetota</taxon>
        <taxon>Actinomycetes</taxon>
        <taxon>Micrococcales</taxon>
        <taxon>Microbacteriaceae</taxon>
        <taxon>Microbacterium</taxon>
    </lineage>
</organism>
<evidence type="ECO:0000313" key="2">
    <source>
        <dbReference type="Proteomes" id="UP000326838"/>
    </source>
</evidence>
<keyword evidence="2" id="KW-1185">Reference proteome</keyword>